<keyword evidence="1" id="KW-0472">Membrane</keyword>
<comment type="caution">
    <text evidence="2">The sequence shown here is derived from an EMBL/GenBank/DDBJ whole genome shotgun (WGS) entry which is preliminary data.</text>
</comment>
<accession>A0A7J5GS31</accession>
<evidence type="ECO:0000313" key="2">
    <source>
        <dbReference type="EMBL" id="KAB4180267.1"/>
    </source>
</evidence>
<evidence type="ECO:0000313" key="3">
    <source>
        <dbReference type="Proteomes" id="UP000487221"/>
    </source>
</evidence>
<keyword evidence="1" id="KW-0812">Transmembrane</keyword>
<protein>
    <submittedName>
        <fullName evidence="2">Uncharacterized protein</fullName>
    </submittedName>
</protein>
<dbReference type="AlphaFoldDB" id="A0A7J5GS31"/>
<dbReference type="EMBL" id="WCTY01000046">
    <property type="protein sequence ID" value="KAB4180267.1"/>
    <property type="molecule type" value="Genomic_DNA"/>
</dbReference>
<feature type="transmembrane region" description="Helical" evidence="1">
    <location>
        <begin position="20"/>
        <end position="39"/>
    </location>
</feature>
<name>A0A7J5GS31_BACUN</name>
<feature type="transmembrane region" description="Helical" evidence="1">
    <location>
        <begin position="51"/>
        <end position="69"/>
    </location>
</feature>
<proteinExistence type="predicted"/>
<reference evidence="2 3" key="1">
    <citation type="journal article" date="2019" name="Nat. Med.">
        <title>A library of human gut bacterial isolates paired with longitudinal multiomics data enables mechanistic microbiome research.</title>
        <authorList>
            <person name="Poyet M."/>
            <person name="Groussin M."/>
            <person name="Gibbons S.M."/>
            <person name="Avila-Pacheco J."/>
            <person name="Jiang X."/>
            <person name="Kearney S.M."/>
            <person name="Perrotta A.R."/>
            <person name="Berdy B."/>
            <person name="Zhao S."/>
            <person name="Lieberman T.D."/>
            <person name="Swanson P.K."/>
            <person name="Smith M."/>
            <person name="Roesemann S."/>
            <person name="Alexander J.E."/>
            <person name="Rich S.A."/>
            <person name="Livny J."/>
            <person name="Vlamakis H."/>
            <person name="Clish C."/>
            <person name="Bullock K."/>
            <person name="Deik A."/>
            <person name="Scott J."/>
            <person name="Pierce K.A."/>
            <person name="Xavier R.J."/>
            <person name="Alm E.J."/>
        </authorList>
    </citation>
    <scope>NUCLEOTIDE SEQUENCE [LARGE SCALE GENOMIC DNA]</scope>
    <source>
        <strain evidence="2 3">BIOML-A19</strain>
    </source>
</reference>
<dbReference type="Proteomes" id="UP000487221">
    <property type="component" value="Unassembled WGS sequence"/>
</dbReference>
<organism evidence="2 3">
    <name type="scientific">Bacteroides uniformis</name>
    <dbReference type="NCBI Taxonomy" id="820"/>
    <lineage>
        <taxon>Bacteria</taxon>
        <taxon>Pseudomonadati</taxon>
        <taxon>Bacteroidota</taxon>
        <taxon>Bacteroidia</taxon>
        <taxon>Bacteroidales</taxon>
        <taxon>Bacteroidaceae</taxon>
        <taxon>Bacteroides</taxon>
    </lineage>
</organism>
<keyword evidence="1" id="KW-1133">Transmembrane helix</keyword>
<gene>
    <name evidence="2" type="ORF">GAQ44_20690</name>
</gene>
<evidence type="ECO:0000256" key="1">
    <source>
        <dbReference type="SAM" id="Phobius"/>
    </source>
</evidence>
<sequence length="71" mass="7866">MGYWFKRRVKAEKWNTTTHTIVMTTGFALIALATNYGVMARLQPTNIQSQSIIALALIPTLAGLSAYSLSY</sequence>